<evidence type="ECO:0000256" key="2">
    <source>
        <dbReference type="ARBA" id="ARBA00022553"/>
    </source>
</evidence>
<keyword evidence="2" id="KW-0597">Phosphoprotein</keyword>
<evidence type="ECO:0000256" key="7">
    <source>
        <dbReference type="ARBA" id="ARBA00023242"/>
    </source>
</evidence>
<dbReference type="PROSITE" id="PS50110">
    <property type="entry name" value="RESPONSE_REGULATORY"/>
    <property type="match status" value="1"/>
</dbReference>
<dbReference type="SUPFAM" id="SSF46689">
    <property type="entry name" value="Homeodomain-like"/>
    <property type="match status" value="1"/>
</dbReference>
<organism evidence="12 13">
    <name type="scientific">Castilleja foliolosa</name>
    <dbReference type="NCBI Taxonomy" id="1961234"/>
    <lineage>
        <taxon>Eukaryota</taxon>
        <taxon>Viridiplantae</taxon>
        <taxon>Streptophyta</taxon>
        <taxon>Embryophyta</taxon>
        <taxon>Tracheophyta</taxon>
        <taxon>Spermatophyta</taxon>
        <taxon>Magnoliopsida</taxon>
        <taxon>eudicotyledons</taxon>
        <taxon>Gunneridae</taxon>
        <taxon>Pentapetalae</taxon>
        <taxon>asterids</taxon>
        <taxon>lamiids</taxon>
        <taxon>Lamiales</taxon>
        <taxon>Orobanchaceae</taxon>
        <taxon>Pedicularideae</taxon>
        <taxon>Castillejinae</taxon>
        <taxon>Castilleja</taxon>
    </lineage>
</organism>
<keyword evidence="4" id="KW-0805">Transcription regulation</keyword>
<dbReference type="PANTHER" id="PTHR43874:SF7">
    <property type="entry name" value="TWO-COMPONENT RESPONSE REGULATOR ARR10"/>
    <property type="match status" value="1"/>
</dbReference>
<dbReference type="Proteomes" id="UP001632038">
    <property type="component" value="Unassembled WGS sequence"/>
</dbReference>
<sequence length="450" mass="49177">MWGSMGNFWTHEAGSSSSANPMLYPSSSYLSVMHELHVLVVDHESDNLFTTARLLESCQYRVSVFELTTGAIQTLSSGKVRVDLILANINSPDLLGFKLLHQAAAVEIPVIVMTNDDNAFLALRAMEHGAYGYVKKPPPREVLMCLWQHVLREKIKKTSTKQRELQMIAGNYNAGLGGLIGNPSNAMLGRNTLGINDTVVDANKVKRKVCTEWTQNLHDKFMQAVETLGDGKCFPKEILELMDVPGLTRMQVASHLQKCRNDNWRSPKDRKSLSSTRQNANTEPADQHKPRRFGSMPKPSKPSVPKETSGGGEGAGEGTKTPASDETEVVNVENMEAEATPVAITGENDTPYYPQYEPMVPDADENPMNTSEDHIFNFMEMDCLLGLPVQLSEEMDAIASSGDAAAAGSGFQFEPPYHQLDEENAAKVPGGENGENGSPWSSESTSGNDG</sequence>
<dbReference type="GO" id="GO:0000160">
    <property type="term" value="P:phosphorelay signal transduction system"/>
    <property type="evidence" value="ECO:0007669"/>
    <property type="project" value="UniProtKB-KW"/>
</dbReference>
<dbReference type="InterPro" id="IPR001005">
    <property type="entry name" value="SANT/Myb"/>
</dbReference>
<dbReference type="Gene3D" id="1.10.10.60">
    <property type="entry name" value="Homeodomain-like"/>
    <property type="match status" value="1"/>
</dbReference>
<dbReference type="InterPro" id="IPR045279">
    <property type="entry name" value="ARR-like"/>
</dbReference>
<dbReference type="InterPro" id="IPR017930">
    <property type="entry name" value="Myb_dom"/>
</dbReference>
<accession>A0ABD3CSB1</accession>
<feature type="region of interest" description="Disordered" evidence="9">
    <location>
        <begin position="401"/>
        <end position="450"/>
    </location>
</feature>
<name>A0ABD3CSB1_9LAMI</name>
<comment type="caution">
    <text evidence="8">Lacks conserved residue(s) required for the propagation of feature annotation.</text>
</comment>
<keyword evidence="3" id="KW-0902">Two-component regulatory system</keyword>
<evidence type="ECO:0000259" key="11">
    <source>
        <dbReference type="PROSITE" id="PS51294"/>
    </source>
</evidence>
<feature type="compositionally biased region" description="Polar residues" evidence="9">
    <location>
        <begin position="435"/>
        <end position="450"/>
    </location>
</feature>
<keyword evidence="13" id="KW-1185">Reference proteome</keyword>
<evidence type="ECO:0000313" key="12">
    <source>
        <dbReference type="EMBL" id="KAL3632880.1"/>
    </source>
</evidence>
<dbReference type="Gene3D" id="3.40.50.2300">
    <property type="match status" value="1"/>
</dbReference>
<keyword evidence="6" id="KW-0804">Transcription</keyword>
<feature type="compositionally biased region" description="Basic and acidic residues" evidence="9">
    <location>
        <begin position="259"/>
        <end position="272"/>
    </location>
</feature>
<dbReference type="AlphaFoldDB" id="A0ABD3CSB1"/>
<dbReference type="Pfam" id="PF00249">
    <property type="entry name" value="Myb_DNA-binding"/>
    <property type="match status" value="1"/>
</dbReference>
<dbReference type="SUPFAM" id="SSF52172">
    <property type="entry name" value="CheY-like"/>
    <property type="match status" value="1"/>
</dbReference>
<evidence type="ECO:0000256" key="8">
    <source>
        <dbReference type="PROSITE-ProRule" id="PRU00169"/>
    </source>
</evidence>
<dbReference type="SMART" id="SM00448">
    <property type="entry name" value="REC"/>
    <property type="match status" value="1"/>
</dbReference>
<evidence type="ECO:0000313" key="13">
    <source>
        <dbReference type="Proteomes" id="UP001632038"/>
    </source>
</evidence>
<evidence type="ECO:0000259" key="10">
    <source>
        <dbReference type="PROSITE" id="PS50110"/>
    </source>
</evidence>
<keyword evidence="7" id="KW-0539">Nucleus</keyword>
<gene>
    <name evidence="12" type="ORF">CASFOL_025864</name>
</gene>
<dbReference type="NCBIfam" id="TIGR01557">
    <property type="entry name" value="myb_SHAQKYF"/>
    <property type="match status" value="1"/>
</dbReference>
<protein>
    <recommendedName>
        <fullName evidence="14">Response regulatory domain-containing protein</fullName>
    </recommendedName>
</protein>
<comment type="caution">
    <text evidence="12">The sequence shown here is derived from an EMBL/GenBank/DDBJ whole genome shotgun (WGS) entry which is preliminary data.</text>
</comment>
<comment type="subcellular location">
    <subcellularLocation>
        <location evidence="1">Nucleus</location>
    </subcellularLocation>
</comment>
<dbReference type="EMBL" id="JAVIJP010000032">
    <property type="protein sequence ID" value="KAL3632880.1"/>
    <property type="molecule type" value="Genomic_DNA"/>
</dbReference>
<feature type="domain" description="HTH myb-type" evidence="11">
    <location>
        <begin position="213"/>
        <end position="264"/>
    </location>
</feature>
<feature type="compositionally biased region" description="Low complexity" evidence="9">
    <location>
        <begin position="295"/>
        <end position="306"/>
    </location>
</feature>
<dbReference type="FunFam" id="1.10.10.60:FF:000007">
    <property type="entry name" value="Two-component response regulator"/>
    <property type="match status" value="1"/>
</dbReference>
<feature type="compositionally biased region" description="Low complexity" evidence="9">
    <location>
        <begin position="401"/>
        <end position="410"/>
    </location>
</feature>
<feature type="region of interest" description="Disordered" evidence="9">
    <location>
        <begin position="258"/>
        <end position="364"/>
    </location>
</feature>
<reference evidence="13" key="1">
    <citation type="journal article" date="2024" name="IScience">
        <title>Strigolactones Initiate the Formation of Haustorium-like Structures in Castilleja.</title>
        <authorList>
            <person name="Buerger M."/>
            <person name="Peterson D."/>
            <person name="Chory J."/>
        </authorList>
    </citation>
    <scope>NUCLEOTIDE SEQUENCE [LARGE SCALE GENOMIC DNA]</scope>
</reference>
<feature type="compositionally biased region" description="Polar residues" evidence="9">
    <location>
        <begin position="273"/>
        <end position="284"/>
    </location>
</feature>
<keyword evidence="5" id="KW-0010">Activator</keyword>
<dbReference type="InterPro" id="IPR006447">
    <property type="entry name" value="Myb_dom_plants"/>
</dbReference>
<dbReference type="PANTHER" id="PTHR43874">
    <property type="entry name" value="TWO-COMPONENT RESPONSE REGULATOR"/>
    <property type="match status" value="1"/>
</dbReference>
<dbReference type="InterPro" id="IPR011006">
    <property type="entry name" value="CheY-like_superfamily"/>
</dbReference>
<dbReference type="Pfam" id="PF00072">
    <property type="entry name" value="Response_reg"/>
    <property type="match status" value="1"/>
</dbReference>
<evidence type="ECO:0000256" key="3">
    <source>
        <dbReference type="ARBA" id="ARBA00023012"/>
    </source>
</evidence>
<evidence type="ECO:0000256" key="4">
    <source>
        <dbReference type="ARBA" id="ARBA00023015"/>
    </source>
</evidence>
<dbReference type="InterPro" id="IPR001789">
    <property type="entry name" value="Sig_transdc_resp-reg_receiver"/>
</dbReference>
<evidence type="ECO:0000256" key="1">
    <source>
        <dbReference type="ARBA" id="ARBA00004123"/>
    </source>
</evidence>
<dbReference type="GO" id="GO:0005634">
    <property type="term" value="C:nucleus"/>
    <property type="evidence" value="ECO:0007669"/>
    <property type="project" value="UniProtKB-SubCell"/>
</dbReference>
<evidence type="ECO:0008006" key="14">
    <source>
        <dbReference type="Google" id="ProtNLM"/>
    </source>
</evidence>
<dbReference type="PROSITE" id="PS51294">
    <property type="entry name" value="HTH_MYB"/>
    <property type="match status" value="1"/>
</dbReference>
<proteinExistence type="predicted"/>
<evidence type="ECO:0000256" key="5">
    <source>
        <dbReference type="ARBA" id="ARBA00023159"/>
    </source>
</evidence>
<evidence type="ECO:0000256" key="9">
    <source>
        <dbReference type="SAM" id="MobiDB-lite"/>
    </source>
</evidence>
<dbReference type="InterPro" id="IPR009057">
    <property type="entry name" value="Homeodomain-like_sf"/>
</dbReference>
<feature type="domain" description="Response regulatory" evidence="10">
    <location>
        <begin position="37"/>
        <end position="151"/>
    </location>
</feature>
<feature type="compositionally biased region" description="Low complexity" evidence="9">
    <location>
        <begin position="329"/>
        <end position="340"/>
    </location>
</feature>
<evidence type="ECO:0000256" key="6">
    <source>
        <dbReference type="ARBA" id="ARBA00023163"/>
    </source>
</evidence>